<dbReference type="InterPro" id="IPR036565">
    <property type="entry name" value="Mur-like_cat_sf"/>
</dbReference>
<dbReference type="SUPFAM" id="SSF53623">
    <property type="entry name" value="MurD-like peptide ligases, catalytic domain"/>
    <property type="match status" value="1"/>
</dbReference>
<dbReference type="InterPro" id="IPR013221">
    <property type="entry name" value="Mur_ligase_cen"/>
</dbReference>
<gene>
    <name evidence="3" type="ORF">LCGC14_1655540</name>
</gene>
<evidence type="ECO:0008006" key="4">
    <source>
        <dbReference type="Google" id="ProtNLM"/>
    </source>
</evidence>
<sequence length="259" mass="28074">MRLGELIEGMQGTESISGRADAEVTGVQYDSRRLANGDAFVALRGEHLDGAAYIDEAIMKGASAVVAEGPQRPDALGPETPYVGVSDARAALAHISNVFNGRPSERMRVVGITGTNGKTTVAHMLRSAIAASGQMVGMIGTIKYYVGDEARPAPFTTPEAPEFQGLLREMHEAGCLSVVSEVSSHALAQRRVDNTRFQAAVFTNLTAEHLDFHHTMDEYFQAKSRLFLELLDGTAVINMDDPYGRELVRMCERPVITYA</sequence>
<evidence type="ECO:0000259" key="2">
    <source>
        <dbReference type="Pfam" id="PF08245"/>
    </source>
</evidence>
<protein>
    <recommendedName>
        <fullName evidence="4">Mur ligase central domain-containing protein</fullName>
    </recommendedName>
</protein>
<dbReference type="Pfam" id="PF01225">
    <property type="entry name" value="Mur_ligase"/>
    <property type="match status" value="1"/>
</dbReference>
<feature type="domain" description="Mur ligase central" evidence="2">
    <location>
        <begin position="112"/>
        <end position="258"/>
    </location>
</feature>
<dbReference type="GO" id="GO:0005524">
    <property type="term" value="F:ATP binding"/>
    <property type="evidence" value="ECO:0007669"/>
    <property type="project" value="InterPro"/>
</dbReference>
<dbReference type="AlphaFoldDB" id="A0A0F9HW78"/>
<dbReference type="EMBL" id="LAZR01013984">
    <property type="protein sequence ID" value="KKM19447.1"/>
    <property type="molecule type" value="Genomic_DNA"/>
</dbReference>
<dbReference type="Gene3D" id="3.40.1390.10">
    <property type="entry name" value="MurE/MurF, N-terminal domain"/>
    <property type="match status" value="1"/>
</dbReference>
<evidence type="ECO:0000313" key="3">
    <source>
        <dbReference type="EMBL" id="KKM19447.1"/>
    </source>
</evidence>
<feature type="non-terminal residue" evidence="3">
    <location>
        <position position="259"/>
    </location>
</feature>
<dbReference type="GO" id="GO:0016881">
    <property type="term" value="F:acid-amino acid ligase activity"/>
    <property type="evidence" value="ECO:0007669"/>
    <property type="project" value="InterPro"/>
</dbReference>
<reference evidence="3" key="1">
    <citation type="journal article" date="2015" name="Nature">
        <title>Complex archaea that bridge the gap between prokaryotes and eukaryotes.</title>
        <authorList>
            <person name="Spang A."/>
            <person name="Saw J.H."/>
            <person name="Jorgensen S.L."/>
            <person name="Zaremba-Niedzwiedzka K."/>
            <person name="Martijn J."/>
            <person name="Lind A.E."/>
            <person name="van Eijk R."/>
            <person name="Schleper C."/>
            <person name="Guy L."/>
            <person name="Ettema T.J."/>
        </authorList>
    </citation>
    <scope>NUCLEOTIDE SEQUENCE</scope>
</reference>
<dbReference type="SUPFAM" id="SSF63418">
    <property type="entry name" value="MurE/MurF N-terminal domain"/>
    <property type="match status" value="1"/>
</dbReference>
<dbReference type="Gene3D" id="3.40.1190.10">
    <property type="entry name" value="Mur-like, catalytic domain"/>
    <property type="match status" value="1"/>
</dbReference>
<evidence type="ECO:0000259" key="1">
    <source>
        <dbReference type="Pfam" id="PF01225"/>
    </source>
</evidence>
<dbReference type="PANTHER" id="PTHR23135:SF4">
    <property type="entry name" value="UDP-N-ACETYLMURAMOYL-L-ALANYL-D-GLUTAMATE--2,6-DIAMINOPIMELATE LIGASE MURE HOMOLOG, CHLOROPLASTIC"/>
    <property type="match status" value="1"/>
</dbReference>
<dbReference type="InterPro" id="IPR000713">
    <property type="entry name" value="Mur_ligase_N"/>
</dbReference>
<proteinExistence type="predicted"/>
<name>A0A0F9HW78_9ZZZZ</name>
<comment type="caution">
    <text evidence="3">The sequence shown here is derived from an EMBL/GenBank/DDBJ whole genome shotgun (WGS) entry which is preliminary data.</text>
</comment>
<feature type="domain" description="Mur ligase N-terminal catalytic" evidence="1">
    <location>
        <begin position="23"/>
        <end position="99"/>
    </location>
</feature>
<dbReference type="PANTHER" id="PTHR23135">
    <property type="entry name" value="MUR LIGASE FAMILY MEMBER"/>
    <property type="match status" value="1"/>
</dbReference>
<dbReference type="InterPro" id="IPR035911">
    <property type="entry name" value="MurE/MurF_N"/>
</dbReference>
<organism evidence="3">
    <name type="scientific">marine sediment metagenome</name>
    <dbReference type="NCBI Taxonomy" id="412755"/>
    <lineage>
        <taxon>unclassified sequences</taxon>
        <taxon>metagenomes</taxon>
        <taxon>ecological metagenomes</taxon>
    </lineage>
</organism>
<dbReference type="Pfam" id="PF08245">
    <property type="entry name" value="Mur_ligase_M"/>
    <property type="match status" value="1"/>
</dbReference>
<accession>A0A0F9HW78</accession>